<dbReference type="EMBL" id="PDOF01000002">
    <property type="protein sequence ID" value="PYZ96498.1"/>
    <property type="molecule type" value="Genomic_DNA"/>
</dbReference>
<evidence type="ECO:0000313" key="2">
    <source>
        <dbReference type="EMBL" id="PYZ96498.1"/>
    </source>
</evidence>
<accession>A0A2W0HSD6</accession>
<evidence type="ECO:0000313" key="3">
    <source>
        <dbReference type="Proteomes" id="UP000248066"/>
    </source>
</evidence>
<sequence>MEMAVVIIFAVLIAGLSLKRKKKSAATMKGEYLAAVAGVSVIIIISLVFPPGENSWFTPAAFALLIILILRYRYDLMKERRKTAAGPQGEDR</sequence>
<feature type="transmembrane region" description="Helical" evidence="1">
    <location>
        <begin position="30"/>
        <end position="49"/>
    </location>
</feature>
<name>A0A2W0HSD6_9BACI</name>
<reference evidence="2 3" key="1">
    <citation type="submission" date="2017-10" db="EMBL/GenBank/DDBJ databases">
        <title>Bacillus sp. nov., a halophilic bacterium isolated from a Yangshapao Lake.</title>
        <authorList>
            <person name="Wang H."/>
        </authorList>
    </citation>
    <scope>NUCLEOTIDE SEQUENCE [LARGE SCALE GENOMIC DNA]</scope>
    <source>
        <strain evidence="2 3">YSP-3</strain>
    </source>
</reference>
<gene>
    <name evidence="2" type="ORF">CR205_12330</name>
</gene>
<dbReference type="AlphaFoldDB" id="A0A2W0HSD6"/>
<keyword evidence="1" id="KW-0812">Transmembrane</keyword>
<dbReference type="Proteomes" id="UP000248066">
    <property type="component" value="Unassembled WGS sequence"/>
</dbReference>
<organism evidence="2 3">
    <name type="scientific">Alteribacter lacisalsi</name>
    <dbReference type="NCBI Taxonomy" id="2045244"/>
    <lineage>
        <taxon>Bacteria</taxon>
        <taxon>Bacillati</taxon>
        <taxon>Bacillota</taxon>
        <taxon>Bacilli</taxon>
        <taxon>Bacillales</taxon>
        <taxon>Bacillaceae</taxon>
        <taxon>Alteribacter</taxon>
    </lineage>
</organism>
<comment type="caution">
    <text evidence="2">The sequence shown here is derived from an EMBL/GenBank/DDBJ whole genome shotgun (WGS) entry which is preliminary data.</text>
</comment>
<dbReference type="RefSeq" id="WP_110520245.1">
    <property type="nucleotide sequence ID" value="NZ_PDOF01000002.1"/>
</dbReference>
<proteinExistence type="predicted"/>
<keyword evidence="1" id="KW-1133">Transmembrane helix</keyword>
<keyword evidence="3" id="KW-1185">Reference proteome</keyword>
<protein>
    <submittedName>
        <fullName evidence="2">Uncharacterized protein</fullName>
    </submittedName>
</protein>
<evidence type="ECO:0000256" key="1">
    <source>
        <dbReference type="SAM" id="Phobius"/>
    </source>
</evidence>
<feature type="transmembrane region" description="Helical" evidence="1">
    <location>
        <begin position="55"/>
        <end position="72"/>
    </location>
</feature>
<keyword evidence="1" id="KW-0472">Membrane</keyword>